<evidence type="ECO:0000313" key="16">
    <source>
        <dbReference type="EMBL" id="ESK65192.1"/>
    </source>
</evidence>
<evidence type="ECO:0000256" key="7">
    <source>
        <dbReference type="ARBA" id="ARBA00022801"/>
    </source>
</evidence>
<dbReference type="HAMAP" id="MF_00130">
    <property type="entry name" value="RecU"/>
    <property type="match status" value="1"/>
</dbReference>
<keyword evidence="9 13" id="KW-0233">DNA recombination</keyword>
<dbReference type="InterPro" id="IPR011335">
    <property type="entry name" value="Restrct_endonuc-II-like"/>
</dbReference>
<dbReference type="OrthoDB" id="9783592at2"/>
<evidence type="ECO:0000256" key="15">
    <source>
        <dbReference type="SAM" id="MobiDB-lite"/>
    </source>
</evidence>
<dbReference type="PIRSF" id="PIRSF037785">
    <property type="entry name" value="RecU"/>
    <property type="match status" value="1"/>
</dbReference>
<dbReference type="GO" id="GO:0008821">
    <property type="term" value="F:crossover junction DNA endonuclease activity"/>
    <property type="evidence" value="ECO:0007669"/>
    <property type="project" value="UniProtKB-EC"/>
</dbReference>
<comment type="function">
    <text evidence="13">Endonuclease that resolves Holliday junction intermediates in genetic recombination. Cleaves mobile four-strand junctions by introducing symmetrical nicks in paired strands. Promotes annealing of linear ssDNA with homologous dsDNA. Required for DNA repair, homologous recombination and chromosome segregation.</text>
</comment>
<dbReference type="HOGENOM" id="CLU_096340_0_0_9"/>
<keyword evidence="6 13" id="KW-0227">DNA damage</keyword>
<evidence type="ECO:0000256" key="10">
    <source>
        <dbReference type="ARBA" id="ARBA00023204"/>
    </source>
</evidence>
<dbReference type="GO" id="GO:0005737">
    <property type="term" value="C:cytoplasm"/>
    <property type="evidence" value="ECO:0007669"/>
    <property type="project" value="UniProtKB-SubCell"/>
</dbReference>
<dbReference type="InterPro" id="IPR011856">
    <property type="entry name" value="tRNA_endonuc-like_dom_sf"/>
</dbReference>
<dbReference type="RefSeq" id="WP_023391995.1">
    <property type="nucleotide sequence ID" value="NZ_KI535340.1"/>
</dbReference>
<accession>W1Q2A3</accession>
<dbReference type="Pfam" id="PF03838">
    <property type="entry name" value="RecU"/>
    <property type="match status" value="1"/>
</dbReference>
<comment type="catalytic activity">
    <reaction evidence="13">
        <text>Endonucleolytic cleavage at a junction such as a reciprocal single-stranded crossover between two homologous DNA duplexes (Holliday junction).</text>
        <dbReference type="EC" id="3.1.21.10"/>
    </reaction>
</comment>
<evidence type="ECO:0000256" key="3">
    <source>
        <dbReference type="ARBA" id="ARBA00022722"/>
    </source>
</evidence>
<comment type="cofactor">
    <cofactor evidence="13">
        <name>Mg(2+)</name>
        <dbReference type="ChEBI" id="CHEBI:18420"/>
    </cofactor>
    <text evidence="13">Binds 1 Mg(2+) ion per subunit.</text>
</comment>
<evidence type="ECO:0000256" key="4">
    <source>
        <dbReference type="ARBA" id="ARBA00022723"/>
    </source>
</evidence>
<feature type="binding site" evidence="13">
    <location>
        <position position="102"/>
    </location>
    <ligand>
        <name>Mg(2+)</name>
        <dbReference type="ChEBI" id="CHEBI:18420"/>
    </ligand>
</feature>
<dbReference type="GO" id="GO:0003676">
    <property type="term" value="F:nucleic acid binding"/>
    <property type="evidence" value="ECO:0007669"/>
    <property type="project" value="InterPro"/>
</dbReference>
<dbReference type="GO" id="GO:0006310">
    <property type="term" value="P:DNA recombination"/>
    <property type="evidence" value="ECO:0007669"/>
    <property type="project" value="UniProtKB-UniRule"/>
</dbReference>
<keyword evidence="5 13" id="KW-0255">Endonuclease</keyword>
<dbReference type="SUPFAM" id="SSF52980">
    <property type="entry name" value="Restriction endonuclease-like"/>
    <property type="match status" value="1"/>
</dbReference>
<feature type="compositionally biased region" description="Polar residues" evidence="15">
    <location>
        <begin position="29"/>
        <end position="43"/>
    </location>
</feature>
<dbReference type="GO" id="GO:0000287">
    <property type="term" value="F:magnesium ion binding"/>
    <property type="evidence" value="ECO:0007669"/>
    <property type="project" value="UniProtKB-UniRule"/>
</dbReference>
<dbReference type="NCBIfam" id="TIGR00648">
    <property type="entry name" value="recU"/>
    <property type="match status" value="1"/>
</dbReference>
<dbReference type="EC" id="3.1.21.10" evidence="13 14"/>
<evidence type="ECO:0000256" key="5">
    <source>
        <dbReference type="ARBA" id="ARBA00022759"/>
    </source>
</evidence>
<dbReference type="InterPro" id="IPR004612">
    <property type="entry name" value="Resolv_RecU"/>
</dbReference>
<evidence type="ECO:0000256" key="1">
    <source>
        <dbReference type="ARBA" id="ARBA00004496"/>
    </source>
</evidence>
<dbReference type="Proteomes" id="UP000019050">
    <property type="component" value="Unassembled WGS sequence"/>
</dbReference>
<comment type="caution">
    <text evidence="16">The sequence shown here is derived from an EMBL/GenBank/DDBJ whole genome shotgun (WGS) entry which is preliminary data.</text>
</comment>
<feature type="region of interest" description="Disordered" evidence="15">
    <location>
        <begin position="1"/>
        <end position="45"/>
    </location>
</feature>
<dbReference type="AlphaFoldDB" id="W1Q2A3"/>
<evidence type="ECO:0000256" key="9">
    <source>
        <dbReference type="ARBA" id="ARBA00023172"/>
    </source>
</evidence>
<evidence type="ECO:0000256" key="2">
    <source>
        <dbReference type="ARBA" id="ARBA00022490"/>
    </source>
</evidence>
<evidence type="ECO:0000256" key="11">
    <source>
        <dbReference type="ARBA" id="ARBA00023447"/>
    </source>
</evidence>
<evidence type="ECO:0000313" key="17">
    <source>
        <dbReference type="Proteomes" id="UP000019050"/>
    </source>
</evidence>
<gene>
    <name evidence="13" type="primary">recU</name>
    <name evidence="16" type="ORF">GCWU000182_001353</name>
</gene>
<dbReference type="NCBIfam" id="NF002584">
    <property type="entry name" value="PRK02234.1-5"/>
    <property type="match status" value="1"/>
</dbReference>
<keyword evidence="10 13" id="KW-0234">DNA repair</keyword>
<feature type="binding site" evidence="13">
    <location>
        <position position="115"/>
    </location>
    <ligand>
        <name>Mg(2+)</name>
        <dbReference type="ChEBI" id="CHEBI:18420"/>
    </ligand>
</feature>
<evidence type="ECO:0000256" key="14">
    <source>
        <dbReference type="NCBIfam" id="TIGR00648"/>
    </source>
</evidence>
<protein>
    <recommendedName>
        <fullName evidence="12 13">Holliday junction resolvase RecU</fullName>
        <ecNumber evidence="13 14">3.1.21.10</ecNumber>
    </recommendedName>
    <alternativeName>
        <fullName evidence="13">Recombination protein U homolog</fullName>
    </alternativeName>
</protein>
<feature type="site" description="Transition state stabilizer" evidence="13">
    <location>
        <position position="117"/>
    </location>
</feature>
<comment type="subcellular location">
    <subcellularLocation>
        <location evidence="1 13">Cytoplasm</location>
    </subcellularLocation>
</comment>
<keyword evidence="2 13" id="KW-0963">Cytoplasm</keyword>
<dbReference type="STRING" id="592010.GCWU000182_001353"/>
<dbReference type="eggNOG" id="COG3331">
    <property type="taxonomic scope" value="Bacteria"/>
</dbReference>
<feature type="binding site" evidence="13">
    <location>
        <position position="134"/>
    </location>
    <ligand>
        <name>Mg(2+)</name>
        <dbReference type="ChEBI" id="CHEBI:18420"/>
    </ligand>
</feature>
<name>W1Q2A3_ABIDE</name>
<evidence type="ECO:0000256" key="6">
    <source>
        <dbReference type="ARBA" id="ARBA00022763"/>
    </source>
</evidence>
<reference evidence="16" key="1">
    <citation type="submission" date="2013-06" db="EMBL/GenBank/DDBJ databases">
        <authorList>
            <person name="Weinstock G."/>
            <person name="Sodergren E."/>
            <person name="Clifton S."/>
            <person name="Fulton L."/>
            <person name="Fulton B."/>
            <person name="Courtney L."/>
            <person name="Fronick C."/>
            <person name="Harrison M."/>
            <person name="Strong C."/>
            <person name="Farmer C."/>
            <person name="Delahaunty K."/>
            <person name="Markovic C."/>
            <person name="Hall O."/>
            <person name="Minx P."/>
            <person name="Tomlinson C."/>
            <person name="Mitreva M."/>
            <person name="Nelson J."/>
            <person name="Hou S."/>
            <person name="Wollam A."/>
            <person name="Pepin K.H."/>
            <person name="Johnson M."/>
            <person name="Bhonagiri V."/>
            <person name="Nash W.E."/>
            <person name="Warren W."/>
            <person name="Chinwalla A."/>
            <person name="Mardis E.R."/>
            <person name="Wilson R.K."/>
        </authorList>
    </citation>
    <scope>NUCLEOTIDE SEQUENCE [LARGE SCALE GENOMIC DNA]</scope>
    <source>
        <strain evidence="16">ATCC 49176</strain>
    </source>
</reference>
<evidence type="ECO:0000256" key="8">
    <source>
        <dbReference type="ARBA" id="ARBA00022842"/>
    </source>
</evidence>
<keyword evidence="7 13" id="KW-0378">Hydrolase</keyword>
<keyword evidence="8 13" id="KW-0460">Magnesium</keyword>
<keyword evidence="4 13" id="KW-0479">Metal-binding</keyword>
<evidence type="ECO:0000256" key="13">
    <source>
        <dbReference type="HAMAP-Rule" id="MF_00130"/>
    </source>
</evidence>
<evidence type="ECO:0000256" key="12">
    <source>
        <dbReference type="ARBA" id="ARBA00029523"/>
    </source>
</evidence>
<dbReference type="GO" id="GO:0007059">
    <property type="term" value="P:chromosome segregation"/>
    <property type="evidence" value="ECO:0007669"/>
    <property type="project" value="UniProtKB-UniRule"/>
</dbReference>
<dbReference type="Gene3D" id="3.40.1350.10">
    <property type="match status" value="1"/>
</dbReference>
<keyword evidence="3 13" id="KW-0540">Nuclease</keyword>
<proteinExistence type="inferred from homology"/>
<dbReference type="EMBL" id="ACIN03000013">
    <property type="protein sequence ID" value="ESK65192.1"/>
    <property type="molecule type" value="Genomic_DNA"/>
</dbReference>
<organism evidence="16 17">
    <name type="scientific">Abiotrophia defectiva ATCC 49176</name>
    <dbReference type="NCBI Taxonomy" id="592010"/>
    <lineage>
        <taxon>Bacteria</taxon>
        <taxon>Bacillati</taxon>
        <taxon>Bacillota</taxon>
        <taxon>Bacilli</taxon>
        <taxon>Lactobacillales</taxon>
        <taxon>Aerococcaceae</taxon>
        <taxon>Abiotrophia</taxon>
    </lineage>
</organism>
<comment type="similarity">
    <text evidence="11 13">Belongs to the RecU family.</text>
</comment>
<keyword evidence="17" id="KW-1185">Reference proteome</keyword>
<dbReference type="CDD" id="cd22354">
    <property type="entry name" value="RecU-like"/>
    <property type="match status" value="1"/>
</dbReference>
<dbReference type="GeneID" id="84817856"/>
<sequence>MVKYPAGSARHRAINKPAGPSIEPPKAGTMQNLKASKKPTQYGSRGMSLEDRINQSNQYYLSHNLAVIHKKPTPIQVVKVDFPRRSAARITEAYYRQASTTDYNGLYLGRYLDFEAKETTNKTSFPLANLPDHQIEHMRQCHQQGGIVFLIISFKVHDKVYLLPFPALDQWLESQKRKSLPLTYLESHGYLCQQGVFPMIDYLAAVDLWLQAH</sequence>
<feature type="binding site" evidence="13">
    <location>
        <position position="100"/>
    </location>
    <ligand>
        <name>Mg(2+)</name>
        <dbReference type="ChEBI" id="CHEBI:18420"/>
    </ligand>
</feature>
<dbReference type="GO" id="GO:0006281">
    <property type="term" value="P:DNA repair"/>
    <property type="evidence" value="ECO:0007669"/>
    <property type="project" value="UniProtKB-UniRule"/>
</dbReference>